<accession>A0ACC0BLX7</accession>
<dbReference type="Proteomes" id="UP001060085">
    <property type="component" value="Linkage Group LG03"/>
</dbReference>
<gene>
    <name evidence="1" type="ORF">M9H77_14048</name>
</gene>
<evidence type="ECO:0000313" key="1">
    <source>
        <dbReference type="EMBL" id="KAI5673684.1"/>
    </source>
</evidence>
<proteinExistence type="predicted"/>
<organism evidence="1 2">
    <name type="scientific">Catharanthus roseus</name>
    <name type="common">Madagascar periwinkle</name>
    <name type="synonym">Vinca rosea</name>
    <dbReference type="NCBI Taxonomy" id="4058"/>
    <lineage>
        <taxon>Eukaryota</taxon>
        <taxon>Viridiplantae</taxon>
        <taxon>Streptophyta</taxon>
        <taxon>Embryophyta</taxon>
        <taxon>Tracheophyta</taxon>
        <taxon>Spermatophyta</taxon>
        <taxon>Magnoliopsida</taxon>
        <taxon>eudicotyledons</taxon>
        <taxon>Gunneridae</taxon>
        <taxon>Pentapetalae</taxon>
        <taxon>asterids</taxon>
        <taxon>lamiids</taxon>
        <taxon>Gentianales</taxon>
        <taxon>Apocynaceae</taxon>
        <taxon>Rauvolfioideae</taxon>
        <taxon>Vinceae</taxon>
        <taxon>Catharanthinae</taxon>
        <taxon>Catharanthus</taxon>
    </lineage>
</organism>
<name>A0ACC0BLX7_CATRO</name>
<evidence type="ECO:0000313" key="2">
    <source>
        <dbReference type="Proteomes" id="UP001060085"/>
    </source>
</evidence>
<sequence>MIAFDCVLKVFHLIDFGRGEWKYDVIRHFNPYEVEVIVVIASFLQLWINSELSCGGCVGPKVRVFLWQLYNNILPTQKSLHRRVPSVLRYCPICSSHEEDVEHVFFQCRLPEETWSCSPYSHLWGLLHGSASSILERIMDWSEFDSAQFSYLLWSIWNSRNNLIFRQLYLVLAHIVLQAFGLAAEYFRLHHRSGGSPNDDPSLVVMLSGRAPMQDTKGKASVGIRMFGDWRLVRLSFTMQLVHSTSPEHAETIAIREGLWLAERSPPPQVKLGLPGASRPAIPGAKAWVFVLRKSDQTGRSDRLNRELDLRPVWFSKKTNRKSHRSNLAENELNWPVELVI</sequence>
<comment type="caution">
    <text evidence="1">The sequence shown here is derived from an EMBL/GenBank/DDBJ whole genome shotgun (WGS) entry which is preliminary data.</text>
</comment>
<dbReference type="EMBL" id="CM044703">
    <property type="protein sequence ID" value="KAI5673684.1"/>
    <property type="molecule type" value="Genomic_DNA"/>
</dbReference>
<keyword evidence="2" id="KW-1185">Reference proteome</keyword>
<reference evidence="2" key="1">
    <citation type="journal article" date="2023" name="Nat. Plants">
        <title>Single-cell RNA sequencing provides a high-resolution roadmap for understanding the multicellular compartmentation of specialized metabolism.</title>
        <authorList>
            <person name="Sun S."/>
            <person name="Shen X."/>
            <person name="Li Y."/>
            <person name="Li Y."/>
            <person name="Wang S."/>
            <person name="Li R."/>
            <person name="Zhang H."/>
            <person name="Shen G."/>
            <person name="Guo B."/>
            <person name="Wei J."/>
            <person name="Xu J."/>
            <person name="St-Pierre B."/>
            <person name="Chen S."/>
            <person name="Sun C."/>
        </authorList>
    </citation>
    <scope>NUCLEOTIDE SEQUENCE [LARGE SCALE GENOMIC DNA]</scope>
</reference>
<protein>
    <submittedName>
        <fullName evidence="1">Uncharacterized protein</fullName>
    </submittedName>
</protein>